<organism evidence="4 5">
    <name type="scientific">Floridaenema aerugineum BLCC-F46</name>
    <dbReference type="NCBI Taxonomy" id="3153654"/>
    <lineage>
        <taxon>Bacteria</taxon>
        <taxon>Bacillati</taxon>
        <taxon>Cyanobacteriota</taxon>
        <taxon>Cyanophyceae</taxon>
        <taxon>Oscillatoriophycideae</taxon>
        <taxon>Aerosakkonematales</taxon>
        <taxon>Aerosakkonemataceae</taxon>
        <taxon>Floridanema</taxon>
        <taxon>Floridanema aerugineum</taxon>
    </lineage>
</organism>
<dbReference type="EMBL" id="JBHFNQ010000054">
    <property type="protein sequence ID" value="MFB2876590.1"/>
    <property type="molecule type" value="Genomic_DNA"/>
</dbReference>
<keyword evidence="2" id="KW-0812">Transmembrane</keyword>
<dbReference type="Gene3D" id="3.30.497.10">
    <property type="entry name" value="Antithrombin, subunit I, domain 2"/>
    <property type="match status" value="1"/>
</dbReference>
<dbReference type="SMART" id="SM00093">
    <property type="entry name" value="SERPIN"/>
    <property type="match status" value="1"/>
</dbReference>
<evidence type="ECO:0000259" key="3">
    <source>
        <dbReference type="SMART" id="SM00093"/>
    </source>
</evidence>
<keyword evidence="2" id="KW-0472">Membrane</keyword>
<reference evidence="4 5" key="1">
    <citation type="submission" date="2024-09" db="EMBL/GenBank/DDBJ databases">
        <title>Floridaenema gen nov. (Aerosakkonemataceae, Aerosakkonematales ord. nov., Cyanobacteria) from benthic tropical and subtropical fresh waters, with the description of four new species.</title>
        <authorList>
            <person name="Moretto J.A."/>
            <person name="Berthold D.E."/>
            <person name="Lefler F.W."/>
            <person name="Huang I.-S."/>
            <person name="Laughinghouse H. IV."/>
        </authorList>
    </citation>
    <scope>NUCLEOTIDE SEQUENCE [LARGE SCALE GENOMIC DNA]</scope>
    <source>
        <strain evidence="4 5">BLCC-F46</strain>
    </source>
</reference>
<dbReference type="InterPro" id="IPR042185">
    <property type="entry name" value="Serpin_sf_2"/>
</dbReference>
<feature type="domain" description="Serpin" evidence="3">
    <location>
        <begin position="74"/>
        <end position="434"/>
    </location>
</feature>
<dbReference type="InterPro" id="IPR042178">
    <property type="entry name" value="Serpin_sf_1"/>
</dbReference>
<accession>A0ABV4X1C9</accession>
<dbReference type="Gene3D" id="2.30.39.10">
    <property type="entry name" value="Alpha-1-antitrypsin, domain 1"/>
    <property type="match status" value="1"/>
</dbReference>
<dbReference type="RefSeq" id="WP_413269716.1">
    <property type="nucleotide sequence ID" value="NZ_JBHFNQ010000054.1"/>
</dbReference>
<evidence type="ECO:0000313" key="5">
    <source>
        <dbReference type="Proteomes" id="UP001576774"/>
    </source>
</evidence>
<dbReference type="PANTHER" id="PTHR11461:SF211">
    <property type="entry name" value="GH10112P-RELATED"/>
    <property type="match status" value="1"/>
</dbReference>
<keyword evidence="5" id="KW-1185">Reference proteome</keyword>
<dbReference type="Proteomes" id="UP001576774">
    <property type="component" value="Unassembled WGS sequence"/>
</dbReference>
<evidence type="ECO:0000256" key="1">
    <source>
        <dbReference type="RuleBase" id="RU000411"/>
    </source>
</evidence>
<comment type="similarity">
    <text evidence="1">Belongs to the serpin family.</text>
</comment>
<dbReference type="InterPro" id="IPR000215">
    <property type="entry name" value="Serpin_fam"/>
</dbReference>
<dbReference type="SUPFAM" id="SSF56574">
    <property type="entry name" value="Serpins"/>
    <property type="match status" value="1"/>
</dbReference>
<protein>
    <submittedName>
        <fullName evidence="4">Serpin family protein</fullName>
    </submittedName>
</protein>
<dbReference type="Pfam" id="PF00079">
    <property type="entry name" value="Serpin"/>
    <property type="match status" value="1"/>
</dbReference>
<keyword evidence="2" id="KW-1133">Transmembrane helix</keyword>
<dbReference type="PROSITE" id="PS00284">
    <property type="entry name" value="SERPIN"/>
    <property type="match status" value="1"/>
</dbReference>
<proteinExistence type="inferred from homology"/>
<dbReference type="CDD" id="cd19588">
    <property type="entry name" value="serpin_miropin-like"/>
    <property type="match status" value="1"/>
</dbReference>
<dbReference type="InterPro" id="IPR023795">
    <property type="entry name" value="Serpin_CS"/>
</dbReference>
<comment type="caution">
    <text evidence="4">The sequence shown here is derived from an EMBL/GenBank/DDBJ whole genome shotgun (WGS) entry which is preliminary data.</text>
</comment>
<feature type="transmembrane region" description="Helical" evidence="2">
    <location>
        <begin position="7"/>
        <end position="24"/>
    </location>
</feature>
<gene>
    <name evidence="4" type="ORF">ACE1CC_06835</name>
</gene>
<dbReference type="PANTHER" id="PTHR11461">
    <property type="entry name" value="SERINE PROTEASE INHIBITOR, SERPIN"/>
    <property type="match status" value="1"/>
</dbReference>
<dbReference type="InterPro" id="IPR036186">
    <property type="entry name" value="Serpin_sf"/>
</dbReference>
<name>A0ABV4X1C9_9CYAN</name>
<evidence type="ECO:0000256" key="2">
    <source>
        <dbReference type="SAM" id="Phobius"/>
    </source>
</evidence>
<sequence length="435" mass="49181">MKVKFVVNYVILGWAFVGLVMIWWQNQSVANGYSFWANSISSDPRLLEEVGDLVSVNQSAINPQVIAANTRFSLKLFSQLQAKQANQNIFISPASVSMALAIAYNASNGETRQAIGRTLELQEISIQDVNEANALIKNQLQESDFKSQLQIANSLWIDKQETIKPDFSQKIQQHYQAEIQRIDFRQPQASATINNWVKNRTNGKIDSIIERIEPNTAFLLLNAIYFLGNWKYPFAKELTKDYPFTLVNGTKKPVKMMFQQIPGLKYYENELFQAISLPYADHRLSMYVFLPNPNLGLRGFYQNLNDINWQKWMKSFNGNELENDYSQLITVGLPRFKLEYGTDLVDALKALGMQIAFSQKADFSAITVPPLWIGKIQHKTFVEVDEEGTTAAAVTTIGGSRGGVTQIIVDRPFFCVISDNQTGTILFMGSIVDPQ</sequence>
<evidence type="ECO:0000313" key="4">
    <source>
        <dbReference type="EMBL" id="MFB2876590.1"/>
    </source>
</evidence>
<dbReference type="InterPro" id="IPR023796">
    <property type="entry name" value="Serpin_dom"/>
</dbReference>